<sequence>MDTVASVGIWEGIKNDQLHTTGGHSNWATPDVLRILPSIENCVHFIAMHELRKNFPLDTVLVNHDRPANCVEYIYPGSHSDVGGGYKPGELGVSTADSLKLSQIPLNHMYDCAVAANVPLSKERLGPDSEPDFTVHKELLTAFNQFIDISTEVPKSLSDWMLPYLVWRWQARSVYEKTGQAMRANPEDRSYLLAGNQQLCWLDEQMQMFNYSKTAKWKKRPYDRDGTQVALPALEPEALDLRARVAAQAKISPALATFFDSFVHDSLAGFRKKLVEPTGHWRYRRLFRGSATPYTG</sequence>
<evidence type="ECO:0000259" key="1">
    <source>
        <dbReference type="Pfam" id="PF09994"/>
    </source>
</evidence>
<reference evidence="3" key="2">
    <citation type="submission" date="2022-03" db="EMBL/GenBank/DDBJ databases">
        <title>Genome Encyclopedia of Bacteria and Archaea VI: Functional Genomics of Type Strains.</title>
        <authorList>
            <person name="Whitman W."/>
        </authorList>
    </citation>
    <scope>NUCLEOTIDE SEQUENCE</scope>
    <source>
        <strain evidence="3">HSC-15S17</strain>
    </source>
</reference>
<accession>A0AA41HDZ7</accession>
<dbReference type="Proteomes" id="UP001155901">
    <property type="component" value="Unassembled WGS sequence"/>
</dbReference>
<protein>
    <submittedName>
        <fullName evidence="2">DUF2235 domain-containing protein</fullName>
    </submittedName>
</protein>
<evidence type="ECO:0000313" key="2">
    <source>
        <dbReference type="EMBL" id="MBV6325619.1"/>
    </source>
</evidence>
<dbReference type="EMBL" id="JAHTGR010000041">
    <property type="protein sequence ID" value="MBV6325619.1"/>
    <property type="molecule type" value="Genomic_DNA"/>
</dbReference>
<comment type="caution">
    <text evidence="2">The sequence shown here is derived from an EMBL/GenBank/DDBJ whole genome shotgun (WGS) entry which is preliminary data.</text>
</comment>
<feature type="domain" description="T6SS Phospholipase effector Tle1-like catalytic" evidence="1">
    <location>
        <begin position="2"/>
        <end position="111"/>
    </location>
</feature>
<dbReference type="Proteomes" id="UP001162889">
    <property type="component" value="Unassembled WGS sequence"/>
</dbReference>
<gene>
    <name evidence="2" type="ORF">KVP70_32405</name>
    <name evidence="3" type="ORF">L1274_006536</name>
</gene>
<evidence type="ECO:0000313" key="3">
    <source>
        <dbReference type="EMBL" id="MCP2012765.1"/>
    </source>
</evidence>
<keyword evidence="5" id="KW-1185">Reference proteome</keyword>
<dbReference type="EMBL" id="JALJZU010000031">
    <property type="protein sequence ID" value="MCP2012765.1"/>
    <property type="molecule type" value="Genomic_DNA"/>
</dbReference>
<organism evidence="2 4">
    <name type="scientific">Duganella violaceipulchra</name>
    <dbReference type="NCBI Taxonomy" id="2849652"/>
    <lineage>
        <taxon>Bacteria</taxon>
        <taxon>Pseudomonadati</taxon>
        <taxon>Pseudomonadota</taxon>
        <taxon>Betaproteobacteria</taxon>
        <taxon>Burkholderiales</taxon>
        <taxon>Oxalobacteraceae</taxon>
        <taxon>Telluria group</taxon>
        <taxon>Duganella</taxon>
    </lineage>
</organism>
<dbReference type="PANTHER" id="PTHR33840">
    <property type="match status" value="1"/>
</dbReference>
<dbReference type="AlphaFoldDB" id="A0AA41HDZ7"/>
<proteinExistence type="predicted"/>
<name>A0AA41HDZ7_9BURK</name>
<evidence type="ECO:0000313" key="5">
    <source>
        <dbReference type="Proteomes" id="UP001162889"/>
    </source>
</evidence>
<dbReference type="Pfam" id="PF09994">
    <property type="entry name" value="T6SS_Tle1-like_cat"/>
    <property type="match status" value="1"/>
</dbReference>
<evidence type="ECO:0000313" key="4">
    <source>
        <dbReference type="Proteomes" id="UP001155901"/>
    </source>
</evidence>
<dbReference type="InterPro" id="IPR018712">
    <property type="entry name" value="Tle1-like_cat"/>
</dbReference>
<dbReference type="PANTHER" id="PTHR33840:SF1">
    <property type="entry name" value="TLE1 PHOSPHOLIPASE DOMAIN-CONTAINING PROTEIN"/>
    <property type="match status" value="1"/>
</dbReference>
<reference evidence="2" key="1">
    <citation type="submission" date="2021-07" db="EMBL/GenBank/DDBJ databases">
        <title>Characterization of violacein-producing bacteria and related species.</title>
        <authorList>
            <person name="Wilson H.S."/>
            <person name="De Leon M.E."/>
        </authorList>
    </citation>
    <scope>NUCLEOTIDE SEQUENCE</scope>
    <source>
        <strain evidence="2">HSC-15S17</strain>
    </source>
</reference>